<dbReference type="AlphaFoldDB" id="A0AAV1Q1B5"/>
<organism evidence="2 3">
    <name type="scientific">Scomber scombrus</name>
    <name type="common">Atlantic mackerel</name>
    <name type="synonym">Scomber vernalis</name>
    <dbReference type="NCBI Taxonomy" id="13677"/>
    <lineage>
        <taxon>Eukaryota</taxon>
        <taxon>Metazoa</taxon>
        <taxon>Chordata</taxon>
        <taxon>Craniata</taxon>
        <taxon>Vertebrata</taxon>
        <taxon>Euteleostomi</taxon>
        <taxon>Actinopterygii</taxon>
        <taxon>Neopterygii</taxon>
        <taxon>Teleostei</taxon>
        <taxon>Neoteleostei</taxon>
        <taxon>Acanthomorphata</taxon>
        <taxon>Pelagiaria</taxon>
        <taxon>Scombriformes</taxon>
        <taxon>Scombridae</taxon>
        <taxon>Scomber</taxon>
    </lineage>
</organism>
<accession>A0AAV1Q1B5</accession>
<evidence type="ECO:0000313" key="3">
    <source>
        <dbReference type="Proteomes" id="UP001314229"/>
    </source>
</evidence>
<gene>
    <name evidence="2" type="ORF">FSCOSCO3_A032746</name>
</gene>
<protein>
    <submittedName>
        <fullName evidence="2">Uncharacterized protein</fullName>
    </submittedName>
</protein>
<dbReference type="EMBL" id="CAWUFR010000401">
    <property type="protein sequence ID" value="CAK6977298.1"/>
    <property type="molecule type" value="Genomic_DNA"/>
</dbReference>
<dbReference type="Proteomes" id="UP001314229">
    <property type="component" value="Unassembled WGS sequence"/>
</dbReference>
<evidence type="ECO:0000313" key="2">
    <source>
        <dbReference type="EMBL" id="CAK6977298.1"/>
    </source>
</evidence>
<reference evidence="2 3" key="1">
    <citation type="submission" date="2024-01" db="EMBL/GenBank/DDBJ databases">
        <authorList>
            <person name="Alioto T."/>
            <person name="Alioto T."/>
            <person name="Gomez Garrido J."/>
        </authorList>
    </citation>
    <scope>NUCLEOTIDE SEQUENCE [LARGE SCALE GENOMIC DNA]</scope>
</reference>
<feature type="region of interest" description="Disordered" evidence="1">
    <location>
        <begin position="1"/>
        <end position="24"/>
    </location>
</feature>
<keyword evidence="3" id="KW-1185">Reference proteome</keyword>
<comment type="caution">
    <text evidence="2">The sequence shown here is derived from an EMBL/GenBank/DDBJ whole genome shotgun (WGS) entry which is preliminary data.</text>
</comment>
<sequence length="130" mass="14635">MESQRYARRLPMEPQHRHDVQPRSASTQLVPHIRYLSRCNDDLFIQFQGKQRIASICSIRHGCFTAYADFLQSSSGLVLIGCLLELGSSTLGKSLKGECVYANKKDQTSSPGLQNNNKRVFNTAALRCCR</sequence>
<proteinExistence type="predicted"/>
<evidence type="ECO:0000256" key="1">
    <source>
        <dbReference type="SAM" id="MobiDB-lite"/>
    </source>
</evidence>
<name>A0AAV1Q1B5_SCOSC</name>
<feature type="compositionally biased region" description="Basic and acidic residues" evidence="1">
    <location>
        <begin position="10"/>
        <end position="21"/>
    </location>
</feature>